<dbReference type="AlphaFoldDB" id="A0AAD7ELN9"/>
<protein>
    <submittedName>
        <fullName evidence="2">Uncharacterized protein</fullName>
    </submittedName>
</protein>
<keyword evidence="1" id="KW-0812">Transmembrane</keyword>
<evidence type="ECO:0000313" key="2">
    <source>
        <dbReference type="EMBL" id="KAJ7337485.1"/>
    </source>
</evidence>
<keyword evidence="1" id="KW-0472">Membrane</keyword>
<evidence type="ECO:0000256" key="1">
    <source>
        <dbReference type="SAM" id="Phobius"/>
    </source>
</evidence>
<keyword evidence="3" id="KW-1185">Reference proteome</keyword>
<accession>A0AAD7ELN9</accession>
<proteinExistence type="predicted"/>
<gene>
    <name evidence="2" type="ORF">DFH08DRAFT_705468</name>
</gene>
<feature type="transmembrane region" description="Helical" evidence="1">
    <location>
        <begin position="103"/>
        <end position="122"/>
    </location>
</feature>
<reference evidence="2" key="1">
    <citation type="submission" date="2023-03" db="EMBL/GenBank/DDBJ databases">
        <title>Massive genome expansion in bonnet fungi (Mycena s.s.) driven by repeated elements and novel gene families across ecological guilds.</title>
        <authorList>
            <consortium name="Lawrence Berkeley National Laboratory"/>
            <person name="Harder C.B."/>
            <person name="Miyauchi S."/>
            <person name="Viragh M."/>
            <person name="Kuo A."/>
            <person name="Thoen E."/>
            <person name="Andreopoulos B."/>
            <person name="Lu D."/>
            <person name="Skrede I."/>
            <person name="Drula E."/>
            <person name="Henrissat B."/>
            <person name="Morin E."/>
            <person name="Kohler A."/>
            <person name="Barry K."/>
            <person name="LaButti K."/>
            <person name="Morin E."/>
            <person name="Salamov A."/>
            <person name="Lipzen A."/>
            <person name="Mereny Z."/>
            <person name="Hegedus B."/>
            <person name="Baldrian P."/>
            <person name="Stursova M."/>
            <person name="Weitz H."/>
            <person name="Taylor A."/>
            <person name="Grigoriev I.V."/>
            <person name="Nagy L.G."/>
            <person name="Martin F."/>
            <person name="Kauserud H."/>
        </authorList>
    </citation>
    <scope>NUCLEOTIDE SEQUENCE</scope>
    <source>
        <strain evidence="2">CBHHK002</strain>
    </source>
</reference>
<comment type="caution">
    <text evidence="2">The sequence shown here is derived from an EMBL/GenBank/DDBJ whole genome shotgun (WGS) entry which is preliminary data.</text>
</comment>
<sequence>RRAVDLGNRAKWALVDAAQFGQIMRLYEQDLTDLKEERSQRQKLLWELQSNLLKAGTHREEISRFLKAQHDNDFARMLKARTLGPEHLETQTHLRRGIQVRTVVLLCLLSLINELLAIPYKIAFKSSNRIFKNLRNG</sequence>
<evidence type="ECO:0000313" key="3">
    <source>
        <dbReference type="Proteomes" id="UP001218218"/>
    </source>
</evidence>
<dbReference type="Proteomes" id="UP001218218">
    <property type="component" value="Unassembled WGS sequence"/>
</dbReference>
<dbReference type="EMBL" id="JARIHO010000029">
    <property type="protein sequence ID" value="KAJ7337485.1"/>
    <property type="molecule type" value="Genomic_DNA"/>
</dbReference>
<organism evidence="2 3">
    <name type="scientific">Mycena albidolilacea</name>
    <dbReference type="NCBI Taxonomy" id="1033008"/>
    <lineage>
        <taxon>Eukaryota</taxon>
        <taxon>Fungi</taxon>
        <taxon>Dikarya</taxon>
        <taxon>Basidiomycota</taxon>
        <taxon>Agaricomycotina</taxon>
        <taxon>Agaricomycetes</taxon>
        <taxon>Agaricomycetidae</taxon>
        <taxon>Agaricales</taxon>
        <taxon>Marasmiineae</taxon>
        <taxon>Mycenaceae</taxon>
        <taxon>Mycena</taxon>
    </lineage>
</organism>
<name>A0AAD7ELN9_9AGAR</name>
<feature type="non-terminal residue" evidence="2">
    <location>
        <position position="137"/>
    </location>
</feature>
<keyword evidence="1" id="KW-1133">Transmembrane helix</keyword>